<dbReference type="Pfam" id="PF23598">
    <property type="entry name" value="LRR_14"/>
    <property type="match status" value="1"/>
</dbReference>
<sequence length="1098" mass="122381">MRIFLGLAFYCLVVRVSAQDRLLSDSELDVLVTWNPVYKPKTAPEEDFYQKYPSPTSYKNLAELVGKADRQPIQSLQVNLDVLKAGNVERLAELKDVRVLSLEVDSLTSTEALWRAVSQLKRLQRLSIAQVNSGKVGRVPAISLPASLQQLAEVERLEVTLWEIDRQQTFAALAGMPKLRKLIFSGYGDLGAIPSELGNVRQLTSLTIHTGRSSVSLPASLGDLTKLRELTLNYLPLNPDQNWTFLGKLTELEILKLAGTNLQTVPDLGQLKKLKEVDLQMNRQLTFGKETLNGLSALEKLNLAECQLRELPSAMTEWKSLKELILNNNPLGELPVQLGSLKQLNVLQATGCQLRKVPGSLGELTQLKSLMLAGNQLDTLGFDFDKLGGITLLTIYSNQLRYLPPSIGRLTALVELDLSNNKLVQLPETIGDLTNLTNLSLQLNPLTALPARLGKLEKLRRLDVAENQLQRLPAEIGQLRKLQQLALSSNKLTQLPESMSGLDSLQWVDLSSNQLEEVPGVLFRMTGLRELNLNNNKLSSIPAALGQLSKLTYLALNSNRIAVLPRELGKLTKLQTLLVGQNPLELLPESIGQCRELTFLHAGNTKLKVLPSGLGQLTKLQNLELFGNELTILPASLGNLTKLQSLYLGRTRLLALPESIGRLTQLHTLQIGDFENASETEYAGLQQLPDSIVYCQNLKNLFLANQTGLDGDDTFAKVRQLKKLFHLTLFHCNLERLPAIDWKSFPVHNLNLGQNRLTELPVDLLESPNLRRIELNDNLLPKPLNTNFHFKEHLRLAMAEAGLIPMEKIAKPNQGVASTYVQNAFRMAGQRNWTEAFANFDKAIEYAPDTMQIVLFAQRADMHAFRQNFPEAVADYNRSIQLNNKLTGGVPSQDPLQKLQFDQPFQLALRGRANAKAKLGQIDAALVDITVAVQRFTAVKGDPQLGGSLLTEQGRYLMLKNKVAEAKTSYRKAIEEYGKASHAHVAVKLTVVELNLMVGQPDQARIELQRIEKRELGQGFATLEKYLESSIQVLKREKPNVEILTEMSNFVSSHAAPIYGWSFELYENWLTHSGLPPEQQTALQQLTQLTKGRLPKLE</sequence>
<comment type="subcellular location">
    <subcellularLocation>
        <location evidence="1">Chromosome</location>
    </subcellularLocation>
</comment>
<feature type="domain" description="Disease resistance R13L4/SHOC-2-like LRR" evidence="9">
    <location>
        <begin position="544"/>
        <end position="643"/>
    </location>
</feature>
<keyword evidence="4" id="KW-0433">Leucine-rich repeat</keyword>
<dbReference type="InterPro" id="IPR032675">
    <property type="entry name" value="LRR_dom_sf"/>
</dbReference>
<dbReference type="InterPro" id="IPR055414">
    <property type="entry name" value="LRR_R13L4/SHOC2-like"/>
</dbReference>
<keyword evidence="3" id="KW-0158">Chromosome</keyword>
<evidence type="ECO:0000256" key="2">
    <source>
        <dbReference type="ARBA" id="ARBA00010999"/>
    </source>
</evidence>
<name>A0ABW3QN95_9BACT</name>
<dbReference type="SUPFAM" id="SSF52047">
    <property type="entry name" value="RNI-like"/>
    <property type="match status" value="1"/>
</dbReference>
<dbReference type="Gene3D" id="3.80.10.10">
    <property type="entry name" value="Ribonuclease Inhibitor"/>
    <property type="match status" value="5"/>
</dbReference>
<dbReference type="PANTHER" id="PTHR48051">
    <property type="match status" value="1"/>
</dbReference>
<dbReference type="SMART" id="SM00369">
    <property type="entry name" value="LRR_TYP"/>
    <property type="match status" value="17"/>
</dbReference>
<dbReference type="PROSITE" id="PS51450">
    <property type="entry name" value="LRR"/>
    <property type="match status" value="2"/>
</dbReference>
<dbReference type="Gene3D" id="1.25.40.10">
    <property type="entry name" value="Tetratricopeptide repeat domain"/>
    <property type="match status" value="1"/>
</dbReference>
<organism evidence="10 11">
    <name type="scientific">Larkinella insperata</name>
    <dbReference type="NCBI Taxonomy" id="332158"/>
    <lineage>
        <taxon>Bacteria</taxon>
        <taxon>Pseudomonadati</taxon>
        <taxon>Bacteroidota</taxon>
        <taxon>Cytophagia</taxon>
        <taxon>Cytophagales</taxon>
        <taxon>Spirosomataceae</taxon>
        <taxon>Larkinella</taxon>
    </lineage>
</organism>
<dbReference type="InterPro" id="IPR001611">
    <property type="entry name" value="Leu-rich_rpt"/>
</dbReference>
<dbReference type="SUPFAM" id="SSF52058">
    <property type="entry name" value="L domain-like"/>
    <property type="match status" value="2"/>
</dbReference>
<keyword evidence="8" id="KW-0234">DNA repair</keyword>
<dbReference type="Proteomes" id="UP001597116">
    <property type="component" value="Unassembled WGS sequence"/>
</dbReference>
<evidence type="ECO:0000256" key="8">
    <source>
        <dbReference type="ARBA" id="ARBA00023204"/>
    </source>
</evidence>
<dbReference type="PANTHER" id="PTHR48051:SF1">
    <property type="entry name" value="RAS SUPPRESSOR PROTEIN 1"/>
    <property type="match status" value="1"/>
</dbReference>
<dbReference type="InterPro" id="IPR050216">
    <property type="entry name" value="LRR_domain-containing"/>
</dbReference>
<evidence type="ECO:0000256" key="5">
    <source>
        <dbReference type="ARBA" id="ARBA00022737"/>
    </source>
</evidence>
<evidence type="ECO:0000256" key="7">
    <source>
        <dbReference type="ARBA" id="ARBA00022853"/>
    </source>
</evidence>
<evidence type="ECO:0000259" key="9">
    <source>
        <dbReference type="Pfam" id="PF23598"/>
    </source>
</evidence>
<dbReference type="SMART" id="SM00364">
    <property type="entry name" value="LRR_BAC"/>
    <property type="match status" value="11"/>
</dbReference>
<evidence type="ECO:0000256" key="4">
    <source>
        <dbReference type="ARBA" id="ARBA00022614"/>
    </source>
</evidence>
<keyword evidence="5" id="KW-0677">Repeat</keyword>
<dbReference type="Pfam" id="PF00560">
    <property type="entry name" value="LRR_1"/>
    <property type="match status" value="1"/>
</dbReference>
<dbReference type="SMART" id="SM00028">
    <property type="entry name" value="TPR"/>
    <property type="match status" value="3"/>
</dbReference>
<keyword evidence="11" id="KW-1185">Reference proteome</keyword>
<dbReference type="Pfam" id="PF13855">
    <property type="entry name" value="LRR_8"/>
    <property type="match status" value="1"/>
</dbReference>
<dbReference type="EMBL" id="JBHTLP010000011">
    <property type="protein sequence ID" value="MFD1142955.1"/>
    <property type="molecule type" value="Genomic_DNA"/>
</dbReference>
<keyword evidence="7" id="KW-0156">Chromatin regulator</keyword>
<reference evidence="11" key="1">
    <citation type="journal article" date="2019" name="Int. J. Syst. Evol. Microbiol.">
        <title>The Global Catalogue of Microorganisms (GCM) 10K type strain sequencing project: providing services to taxonomists for standard genome sequencing and annotation.</title>
        <authorList>
            <consortium name="The Broad Institute Genomics Platform"/>
            <consortium name="The Broad Institute Genome Sequencing Center for Infectious Disease"/>
            <person name="Wu L."/>
            <person name="Ma J."/>
        </authorList>
    </citation>
    <scope>NUCLEOTIDE SEQUENCE [LARGE SCALE GENOMIC DNA]</scope>
    <source>
        <strain evidence="11">CCUG 55608</strain>
    </source>
</reference>
<dbReference type="InterPro" id="IPR003591">
    <property type="entry name" value="Leu-rich_rpt_typical-subtyp"/>
</dbReference>
<dbReference type="RefSeq" id="WP_265990765.1">
    <property type="nucleotide sequence ID" value="NZ_CP110973.1"/>
</dbReference>
<dbReference type="InterPro" id="IPR019734">
    <property type="entry name" value="TPR_rpt"/>
</dbReference>
<gene>
    <name evidence="10" type="ORF">ACFQ4C_17650</name>
</gene>
<protein>
    <submittedName>
        <fullName evidence="10">Leucine-rich repeat domain-containing protein</fullName>
    </submittedName>
</protein>
<evidence type="ECO:0000313" key="10">
    <source>
        <dbReference type="EMBL" id="MFD1142955.1"/>
    </source>
</evidence>
<evidence type="ECO:0000256" key="6">
    <source>
        <dbReference type="ARBA" id="ARBA00022763"/>
    </source>
</evidence>
<dbReference type="InterPro" id="IPR011990">
    <property type="entry name" value="TPR-like_helical_dom_sf"/>
</dbReference>
<evidence type="ECO:0000256" key="1">
    <source>
        <dbReference type="ARBA" id="ARBA00004286"/>
    </source>
</evidence>
<evidence type="ECO:0000256" key="3">
    <source>
        <dbReference type="ARBA" id="ARBA00022454"/>
    </source>
</evidence>
<evidence type="ECO:0000313" key="11">
    <source>
        <dbReference type="Proteomes" id="UP001597116"/>
    </source>
</evidence>
<keyword evidence="6" id="KW-0227">DNA damage</keyword>
<comment type="similarity">
    <text evidence="2">Belongs to the Tonsoku family.</text>
</comment>
<accession>A0ABW3QN95</accession>
<comment type="caution">
    <text evidence="10">The sequence shown here is derived from an EMBL/GenBank/DDBJ whole genome shotgun (WGS) entry which is preliminary data.</text>
</comment>
<proteinExistence type="inferred from homology"/>
<dbReference type="SUPFAM" id="SSF48452">
    <property type="entry name" value="TPR-like"/>
    <property type="match status" value="1"/>
</dbReference>